<evidence type="ECO:0000313" key="2">
    <source>
        <dbReference type="EMBL" id="GHO89115.1"/>
    </source>
</evidence>
<dbReference type="RefSeq" id="WP_201366646.1">
    <property type="nucleotide sequence ID" value="NZ_BNJJ01000031.1"/>
</dbReference>
<protein>
    <submittedName>
        <fullName evidence="2">Uncharacterized protein</fullName>
    </submittedName>
</protein>
<evidence type="ECO:0000256" key="1">
    <source>
        <dbReference type="SAM" id="MobiDB-lite"/>
    </source>
</evidence>
<name>A0ABQ3VTI3_9CHLR</name>
<accession>A0ABQ3VTI3</accession>
<comment type="caution">
    <text evidence="2">The sequence shown here is derived from an EMBL/GenBank/DDBJ whole genome shotgun (WGS) entry which is preliminary data.</text>
</comment>
<feature type="compositionally biased region" description="Acidic residues" evidence="1">
    <location>
        <begin position="1"/>
        <end position="27"/>
    </location>
</feature>
<feature type="compositionally biased region" description="Basic residues" evidence="1">
    <location>
        <begin position="31"/>
        <end position="50"/>
    </location>
</feature>
<dbReference type="Proteomes" id="UP000635565">
    <property type="component" value="Unassembled WGS sequence"/>
</dbReference>
<proteinExistence type="predicted"/>
<gene>
    <name evidence="2" type="ORF">KSZ_71210</name>
</gene>
<sequence length="58" mass="6952">MDLESEGYEEEDFFEDEDEDEDEDDDMNWGRGRKKPKPSRASKLPPKKTGKRDTRRPY</sequence>
<keyword evidence="3" id="KW-1185">Reference proteome</keyword>
<feature type="region of interest" description="Disordered" evidence="1">
    <location>
        <begin position="1"/>
        <end position="58"/>
    </location>
</feature>
<dbReference type="EMBL" id="BNJJ01000031">
    <property type="protein sequence ID" value="GHO89115.1"/>
    <property type="molecule type" value="Genomic_DNA"/>
</dbReference>
<evidence type="ECO:0000313" key="3">
    <source>
        <dbReference type="Proteomes" id="UP000635565"/>
    </source>
</evidence>
<organism evidence="2 3">
    <name type="scientific">Dictyobacter formicarum</name>
    <dbReference type="NCBI Taxonomy" id="2778368"/>
    <lineage>
        <taxon>Bacteria</taxon>
        <taxon>Bacillati</taxon>
        <taxon>Chloroflexota</taxon>
        <taxon>Ktedonobacteria</taxon>
        <taxon>Ktedonobacterales</taxon>
        <taxon>Dictyobacteraceae</taxon>
        <taxon>Dictyobacter</taxon>
    </lineage>
</organism>
<reference evidence="2 3" key="1">
    <citation type="journal article" date="2021" name="Int. J. Syst. Evol. Microbiol.">
        <title>Reticulibacter mediterranei gen. nov., sp. nov., within the new family Reticulibacteraceae fam. nov., and Ktedonospora formicarum gen. nov., sp. nov., Ktedonobacter robiniae sp. nov., Dictyobacter formicarum sp. nov. and Dictyobacter arantiisoli sp. nov., belonging to the class Ktedonobacteria.</title>
        <authorList>
            <person name="Yabe S."/>
            <person name="Zheng Y."/>
            <person name="Wang C.M."/>
            <person name="Sakai Y."/>
            <person name="Abe K."/>
            <person name="Yokota A."/>
            <person name="Donadio S."/>
            <person name="Cavaletti L."/>
            <person name="Monciardini P."/>
        </authorList>
    </citation>
    <scope>NUCLEOTIDE SEQUENCE [LARGE SCALE GENOMIC DNA]</scope>
    <source>
        <strain evidence="2 3">SOSP1-9</strain>
    </source>
</reference>